<feature type="domain" description="Protein-arginine deiminase C-terminal" evidence="1">
    <location>
        <begin position="162"/>
        <end position="248"/>
    </location>
</feature>
<dbReference type="Gene3D" id="3.75.10.10">
    <property type="entry name" value="L-arginine/glycine Amidinotransferase, Chain A"/>
    <property type="match status" value="1"/>
</dbReference>
<sequence length="257" mass="28201">MRVIRLKNEVMNMQIPAPSEFHVLSFSRNDESTLTSTLFLSGISCALKVTIVGDTNRDGIVDTTGDADLKGRDTWTDQAGAIFLANIGDTNRRCSSKDEAVAQNVRIFRRVGQGWISPNHTFTSEDLRKGLKLGVDARDADSRLRQPRLLSARGDDEESYPNDWPGAVAFYPAAINGVVLSNTAYLAPNPWCPVINGRDILAESVTAAYAAGGFDVLYVDDYFLAHAHSGDVHCLTNTIREVSGKWWQRGDPGARKV</sequence>
<evidence type="ECO:0000313" key="3">
    <source>
        <dbReference type="Proteomes" id="UP000078340"/>
    </source>
</evidence>
<dbReference type="GO" id="GO:0004668">
    <property type="term" value="F:protein-arginine deiminase activity"/>
    <property type="evidence" value="ECO:0007669"/>
    <property type="project" value="InterPro"/>
</dbReference>
<gene>
    <name evidence="2" type="ORF">VFPFJ_01674</name>
</gene>
<name>A0A179HZW6_PURLI</name>
<dbReference type="InterPro" id="IPR004303">
    <property type="entry name" value="PAD"/>
</dbReference>
<dbReference type="InterPro" id="IPR013530">
    <property type="entry name" value="PAD_C"/>
</dbReference>
<organism evidence="2 3">
    <name type="scientific">Purpureocillium lilacinum</name>
    <name type="common">Paecilomyces lilacinus</name>
    <dbReference type="NCBI Taxonomy" id="33203"/>
    <lineage>
        <taxon>Eukaryota</taxon>
        <taxon>Fungi</taxon>
        <taxon>Dikarya</taxon>
        <taxon>Ascomycota</taxon>
        <taxon>Pezizomycotina</taxon>
        <taxon>Sordariomycetes</taxon>
        <taxon>Hypocreomycetidae</taxon>
        <taxon>Hypocreales</taxon>
        <taxon>Ophiocordycipitaceae</taxon>
        <taxon>Purpureocillium</taxon>
    </lineage>
</organism>
<dbReference type="Proteomes" id="UP000078340">
    <property type="component" value="Unassembled WGS sequence"/>
</dbReference>
<dbReference type="PANTHER" id="PTHR10837">
    <property type="entry name" value="PEPTIDYLARGININE DEIMINASE"/>
    <property type="match status" value="1"/>
</dbReference>
<dbReference type="InterPro" id="IPR036556">
    <property type="entry name" value="PAD_central_sf"/>
</dbReference>
<dbReference type="SUPFAM" id="SSF55909">
    <property type="entry name" value="Pentein"/>
    <property type="match status" value="1"/>
</dbReference>
<dbReference type="GO" id="GO:0005509">
    <property type="term" value="F:calcium ion binding"/>
    <property type="evidence" value="ECO:0007669"/>
    <property type="project" value="InterPro"/>
</dbReference>
<dbReference type="PANTHER" id="PTHR10837:SF8">
    <property type="entry name" value="PROTEIN-ARGININE DEIMINASE"/>
    <property type="match status" value="1"/>
</dbReference>
<protein>
    <submittedName>
        <fullName evidence="2">Protein-arginine deiminase (PAD) domain-containing protein</fullName>
    </submittedName>
</protein>
<evidence type="ECO:0000313" key="2">
    <source>
        <dbReference type="EMBL" id="OAQ95564.1"/>
    </source>
</evidence>
<reference evidence="2 3" key="1">
    <citation type="submission" date="2016-02" db="EMBL/GenBank/DDBJ databases">
        <title>Biosynthesis of antibiotic leucinostatins and their inhibition on Phytophthora in bio-control Purpureocillium lilacinum.</title>
        <authorList>
            <person name="Wang G."/>
            <person name="Liu Z."/>
            <person name="Lin R."/>
            <person name="Li E."/>
            <person name="Mao Z."/>
            <person name="Ling J."/>
            <person name="Yin W."/>
            <person name="Xie B."/>
        </authorList>
    </citation>
    <scope>NUCLEOTIDE SEQUENCE [LARGE SCALE GENOMIC DNA]</scope>
    <source>
        <strain evidence="2">PLFJ-1</strain>
    </source>
</reference>
<dbReference type="SUPFAM" id="SSF110083">
    <property type="entry name" value="Peptidylarginine deiminase Pad4, middle domain"/>
    <property type="match status" value="1"/>
</dbReference>
<dbReference type="GO" id="GO:0005737">
    <property type="term" value="C:cytoplasm"/>
    <property type="evidence" value="ECO:0007669"/>
    <property type="project" value="InterPro"/>
</dbReference>
<accession>A0A179HZW6</accession>
<proteinExistence type="predicted"/>
<evidence type="ECO:0000259" key="1">
    <source>
        <dbReference type="Pfam" id="PF03068"/>
    </source>
</evidence>
<dbReference type="EMBL" id="LSBI01000001">
    <property type="protein sequence ID" value="OAQ95564.1"/>
    <property type="molecule type" value="Genomic_DNA"/>
</dbReference>
<comment type="caution">
    <text evidence="2">The sequence shown here is derived from an EMBL/GenBank/DDBJ whole genome shotgun (WGS) entry which is preliminary data.</text>
</comment>
<dbReference type="Pfam" id="PF03068">
    <property type="entry name" value="PAD"/>
    <property type="match status" value="1"/>
</dbReference>
<dbReference type="AlphaFoldDB" id="A0A179HZW6"/>